<feature type="region of interest" description="Disordered" evidence="1">
    <location>
        <begin position="41"/>
        <end position="135"/>
    </location>
</feature>
<feature type="compositionally biased region" description="Gly residues" evidence="1">
    <location>
        <begin position="121"/>
        <end position="135"/>
    </location>
</feature>
<proteinExistence type="predicted"/>
<organism evidence="2 3">
    <name type="scientific">Orchesella cincta</name>
    <name type="common">Springtail</name>
    <name type="synonym">Podura cincta</name>
    <dbReference type="NCBI Taxonomy" id="48709"/>
    <lineage>
        <taxon>Eukaryota</taxon>
        <taxon>Metazoa</taxon>
        <taxon>Ecdysozoa</taxon>
        <taxon>Arthropoda</taxon>
        <taxon>Hexapoda</taxon>
        <taxon>Collembola</taxon>
        <taxon>Entomobryomorpha</taxon>
        <taxon>Entomobryoidea</taxon>
        <taxon>Orchesellidae</taxon>
        <taxon>Orchesellinae</taxon>
        <taxon>Orchesella</taxon>
    </lineage>
</organism>
<feature type="region of interest" description="Disordered" evidence="1">
    <location>
        <begin position="303"/>
        <end position="360"/>
    </location>
</feature>
<feature type="region of interest" description="Disordered" evidence="1">
    <location>
        <begin position="471"/>
        <end position="497"/>
    </location>
</feature>
<feature type="region of interest" description="Disordered" evidence="1">
    <location>
        <begin position="1"/>
        <end position="24"/>
    </location>
</feature>
<gene>
    <name evidence="2" type="ORF">Ocin01_04199</name>
</gene>
<feature type="compositionally biased region" description="Polar residues" evidence="1">
    <location>
        <begin position="349"/>
        <end position="360"/>
    </location>
</feature>
<feature type="compositionally biased region" description="Pro residues" evidence="1">
    <location>
        <begin position="48"/>
        <end position="61"/>
    </location>
</feature>
<evidence type="ECO:0000313" key="3">
    <source>
        <dbReference type="Proteomes" id="UP000094527"/>
    </source>
</evidence>
<name>A0A1D2NB53_ORCCI</name>
<feature type="compositionally biased region" description="Low complexity" evidence="1">
    <location>
        <begin position="303"/>
        <end position="316"/>
    </location>
</feature>
<feature type="compositionally biased region" description="Low complexity" evidence="1">
    <location>
        <begin position="656"/>
        <end position="675"/>
    </location>
</feature>
<dbReference type="Proteomes" id="UP000094527">
    <property type="component" value="Unassembled WGS sequence"/>
</dbReference>
<protein>
    <submittedName>
        <fullName evidence="2">Uncharacterized protein</fullName>
    </submittedName>
</protein>
<keyword evidence="3" id="KW-1185">Reference proteome</keyword>
<feature type="compositionally biased region" description="Basic and acidic residues" evidence="1">
    <location>
        <begin position="403"/>
        <end position="413"/>
    </location>
</feature>
<feature type="region of interest" description="Disordered" evidence="1">
    <location>
        <begin position="169"/>
        <end position="228"/>
    </location>
</feature>
<feature type="compositionally biased region" description="Basic and acidic residues" evidence="1">
    <location>
        <begin position="682"/>
        <end position="699"/>
    </location>
</feature>
<feature type="compositionally biased region" description="Polar residues" evidence="1">
    <location>
        <begin position="548"/>
        <end position="567"/>
    </location>
</feature>
<feature type="region of interest" description="Disordered" evidence="1">
    <location>
        <begin position="372"/>
        <end position="419"/>
    </location>
</feature>
<dbReference type="AlphaFoldDB" id="A0A1D2NB53"/>
<evidence type="ECO:0000256" key="1">
    <source>
        <dbReference type="SAM" id="MobiDB-lite"/>
    </source>
</evidence>
<comment type="caution">
    <text evidence="2">The sequence shown here is derived from an EMBL/GenBank/DDBJ whole genome shotgun (WGS) entry which is preliminary data.</text>
</comment>
<dbReference type="EMBL" id="LJIJ01000109">
    <property type="protein sequence ID" value="ODN02482.1"/>
    <property type="molecule type" value="Genomic_DNA"/>
</dbReference>
<feature type="compositionally biased region" description="Polar residues" evidence="1">
    <location>
        <begin position="62"/>
        <end position="88"/>
    </location>
</feature>
<feature type="compositionally biased region" description="Low complexity" evidence="1">
    <location>
        <begin position="537"/>
        <end position="547"/>
    </location>
</feature>
<feature type="compositionally biased region" description="Polar residues" evidence="1">
    <location>
        <begin position="1"/>
        <end position="10"/>
    </location>
</feature>
<sequence length="818" mass="85984">MTISSDSDFNLSGRGSFRRFDNTDNDYHLFRQGSATSLTARNFQQGPNIPPQPLRPAPIPPSVTSVAGQLTSQSSLDSVFNTAPSSPANYGPVPRIPPPPPHATSSSLSHASPRSIMGDANGRGGGSSGVNGSNVGGASGGVSNLSSTNPFLPLLQASTQFFSQTIQSFQTGLQQPPATSDGSNGSIPLSDTSNNRAGGELFQQSSKPQGLFEGSTSTEYSSSSATDQLITAPSRSTVSSISSTVSTLPPASAGLSMGELLFSAPPIYQSKDLEAMISQSSSATSSSVQPTVVTTAATVTIASSASGSNSTSPFASQGAASPAPEFSSYLTKHQSTISPGGRPVVGPRLSTSGGSPQHTRYNLYHQNSAENVGSSAAVGTTAIPPSSHSPPPGAGSRRASYPNRKEYPHETIPKSEFPQHIPYIPSPHHHHRGSTGGMVERKAGMVTDFSDPLRHHFLPPTAATPVQPFLEEQEEPPEEPCRDHQLSSSAKPSLDLEREDLKNRIMLETMREEIRIANERMADATKSLMMDDVFLPTSATNNNTTSSDGNQHQAENSPRKQSIATGNLSPLSSTIQDSSISSYEKGVMSSAGEAKNSGISTTNVIFTGSNYPSAVTSSNSSLREGVVTKDNVVAGGALTSSGPLIHNNEPPICVNNRSNGASSSSSSSRAETETGNYSMQGRQEELIESDSKNGHRNERAVSTSSNAGDMNGAAGNHVSPYSTTSTERNEQQRVLKHQSYSTEITSVSALMNAMSSMGFNGIHKKQSRFHALTITPALTIRCKGTCCKHGLSILSNIFSSLYQVARSNVVTIGNPFLE</sequence>
<evidence type="ECO:0000313" key="2">
    <source>
        <dbReference type="EMBL" id="ODN02482.1"/>
    </source>
</evidence>
<feature type="compositionally biased region" description="Polar residues" evidence="1">
    <location>
        <begin position="172"/>
        <end position="208"/>
    </location>
</feature>
<feature type="compositionally biased region" description="Low complexity" evidence="1">
    <location>
        <begin position="103"/>
        <end position="116"/>
    </location>
</feature>
<feature type="compositionally biased region" description="Low complexity" evidence="1">
    <location>
        <begin position="215"/>
        <end position="226"/>
    </location>
</feature>
<feature type="compositionally biased region" description="Polar residues" evidence="1">
    <location>
        <begin position="328"/>
        <end position="338"/>
    </location>
</feature>
<feature type="region of interest" description="Disordered" evidence="1">
    <location>
        <begin position="638"/>
        <end position="730"/>
    </location>
</feature>
<accession>A0A1D2NB53</accession>
<feature type="region of interest" description="Disordered" evidence="1">
    <location>
        <begin position="536"/>
        <end position="580"/>
    </location>
</feature>
<reference evidence="2 3" key="1">
    <citation type="journal article" date="2016" name="Genome Biol. Evol.">
        <title>Gene Family Evolution Reflects Adaptation to Soil Environmental Stressors in the Genome of the Collembolan Orchesella cincta.</title>
        <authorList>
            <person name="Faddeeva-Vakhrusheva A."/>
            <person name="Derks M.F."/>
            <person name="Anvar S.Y."/>
            <person name="Agamennone V."/>
            <person name="Suring W."/>
            <person name="Smit S."/>
            <person name="van Straalen N.M."/>
            <person name="Roelofs D."/>
        </authorList>
    </citation>
    <scope>NUCLEOTIDE SEQUENCE [LARGE SCALE GENOMIC DNA]</scope>
    <source>
        <tissue evidence="2">Mixed pool</tissue>
    </source>
</reference>
<feature type="compositionally biased region" description="Low complexity" evidence="1">
    <location>
        <begin position="568"/>
        <end position="580"/>
    </location>
</feature>